<feature type="domain" description="ImpA N-terminal" evidence="2">
    <location>
        <begin position="11"/>
        <end position="141"/>
    </location>
</feature>
<comment type="caution">
    <text evidence="3">The sequence shown here is derived from an EMBL/GenBank/DDBJ whole genome shotgun (WGS) entry which is preliminary data.</text>
</comment>
<evidence type="ECO:0000259" key="2">
    <source>
        <dbReference type="Pfam" id="PF06812"/>
    </source>
</evidence>
<gene>
    <name evidence="3" type="primary">tssA</name>
    <name evidence="3" type="ORF">EOD42_01580</name>
</gene>
<organism evidence="3 4">
    <name type="scientific">Rhodovarius crocodyli</name>
    <dbReference type="NCBI Taxonomy" id="1979269"/>
    <lineage>
        <taxon>Bacteria</taxon>
        <taxon>Pseudomonadati</taxon>
        <taxon>Pseudomonadota</taxon>
        <taxon>Alphaproteobacteria</taxon>
        <taxon>Acetobacterales</taxon>
        <taxon>Roseomonadaceae</taxon>
        <taxon>Rhodovarius</taxon>
    </lineage>
</organism>
<dbReference type="AlphaFoldDB" id="A0A437MMG6"/>
<dbReference type="RefSeq" id="WP_127785300.1">
    <property type="nucleotide sequence ID" value="NZ_SACL01000001.1"/>
</dbReference>
<dbReference type="Proteomes" id="UP000282957">
    <property type="component" value="Unassembled WGS sequence"/>
</dbReference>
<proteinExistence type="predicted"/>
<name>A0A437MMG6_9PROT</name>
<dbReference type="OrthoDB" id="9771118at2"/>
<dbReference type="PANTHER" id="PTHR37951:SF1">
    <property type="entry name" value="TYPE VI SECRETION SYSTEM COMPONENT TSSA1"/>
    <property type="match status" value="1"/>
</dbReference>
<dbReference type="NCBIfam" id="TIGR03363">
    <property type="entry name" value="VI_chp_8"/>
    <property type="match status" value="1"/>
</dbReference>
<evidence type="ECO:0000256" key="1">
    <source>
        <dbReference type="SAM" id="MobiDB-lite"/>
    </source>
</evidence>
<feature type="region of interest" description="Disordered" evidence="1">
    <location>
        <begin position="13"/>
        <end position="59"/>
    </location>
</feature>
<feature type="compositionally biased region" description="Basic and acidic residues" evidence="1">
    <location>
        <begin position="36"/>
        <end position="55"/>
    </location>
</feature>
<dbReference type="InterPro" id="IPR010657">
    <property type="entry name" value="ImpA_N"/>
</dbReference>
<reference evidence="3 4" key="1">
    <citation type="submission" date="2019-01" db="EMBL/GenBank/DDBJ databases">
        <authorList>
            <person name="Chen W.-M."/>
        </authorList>
    </citation>
    <scope>NUCLEOTIDE SEQUENCE [LARGE SCALE GENOMIC DNA]</scope>
    <source>
        <strain evidence="3 4">CCP-6</strain>
    </source>
</reference>
<dbReference type="InterPro" id="IPR017740">
    <property type="entry name" value="TssA-like"/>
</dbReference>
<protein>
    <submittedName>
        <fullName evidence="3">Type VI secretion system protein TssA</fullName>
    </submittedName>
</protein>
<evidence type="ECO:0000313" key="3">
    <source>
        <dbReference type="EMBL" id="RVT98829.1"/>
    </source>
</evidence>
<dbReference type="Pfam" id="PF06812">
    <property type="entry name" value="ImpA_N"/>
    <property type="match status" value="1"/>
</dbReference>
<dbReference type="EMBL" id="SACL01000001">
    <property type="protein sequence ID" value="RVT98829.1"/>
    <property type="molecule type" value="Genomic_DNA"/>
</dbReference>
<accession>A0A437MMG6</accession>
<sequence length="386" mass="41384">MNDVLDLEALLAPLDGESPSGTDLREDFNPTAPYRALRDARSAAQADDRARRSADEPDTSASPLWREVVRIATETLASVSKDLEVACWLTEALVRQHGLAGLLTGAHLLDGLLERYGDDAWPRPDEEDGQSYRASLLEGLSGADKDGVLIQPLQSIQLFMRPTGMPFLLYEHEAALAAAALPDPEKRQARYERGVVPLERLEAEAHSARASIGQTRVEVEEAMAAWRALDDRAEAMFGAFAPSLRRVSEALGRALSFAEQYGDAAAPAPVSVPEDAAAAAAPVMGAAPAMAGGGMVLGGVQASIANRDQALKQLEQIAEFFASTEPHSFLAYTLKEAVRRGRMSLPELLGEVLADETVRYAMLSALGIKAENFQETPAEEGGDGYS</sequence>
<evidence type="ECO:0000313" key="4">
    <source>
        <dbReference type="Proteomes" id="UP000282957"/>
    </source>
</evidence>
<keyword evidence="4" id="KW-1185">Reference proteome</keyword>
<dbReference type="PANTHER" id="PTHR37951">
    <property type="entry name" value="CYTOPLASMIC PROTEIN-RELATED"/>
    <property type="match status" value="1"/>
</dbReference>